<keyword evidence="7 10" id="KW-0472">Membrane</keyword>
<dbReference type="RefSeq" id="WP_138854197.1">
    <property type="nucleotide sequence ID" value="NZ_CP040710.1"/>
</dbReference>
<dbReference type="InterPro" id="IPR051050">
    <property type="entry name" value="Lipid_II_flippase_MurJ/MviN"/>
</dbReference>
<feature type="transmembrane region" description="Helical" evidence="10">
    <location>
        <begin position="183"/>
        <end position="202"/>
    </location>
</feature>
<dbReference type="GO" id="GO:0009252">
    <property type="term" value="P:peptidoglycan biosynthetic process"/>
    <property type="evidence" value="ECO:0007669"/>
    <property type="project" value="UniProtKB-KW"/>
</dbReference>
<evidence type="ECO:0000256" key="10">
    <source>
        <dbReference type="SAM" id="Phobius"/>
    </source>
</evidence>
<dbReference type="OrthoDB" id="9804143at2"/>
<accession>A0A5B7SYI8</accession>
<keyword evidence="3 10" id="KW-0812">Transmembrane</keyword>
<keyword evidence="12" id="KW-1185">Reference proteome</keyword>
<comment type="similarity">
    <text evidence="9">Belongs to the MurJ/MviN family.</text>
</comment>
<comment type="function">
    <text evidence="8">Involved in peptidoglycan biosynthesis. Transports lipid-linked peptidoglycan precursors from the inner to the outer leaflet of the cytoplasmic membrane.</text>
</comment>
<evidence type="ECO:0000256" key="8">
    <source>
        <dbReference type="ARBA" id="ARBA00060041"/>
    </source>
</evidence>
<evidence type="ECO:0000256" key="5">
    <source>
        <dbReference type="ARBA" id="ARBA00022984"/>
    </source>
</evidence>
<evidence type="ECO:0000256" key="7">
    <source>
        <dbReference type="ARBA" id="ARBA00023136"/>
    </source>
</evidence>
<evidence type="ECO:0000313" key="11">
    <source>
        <dbReference type="EMBL" id="QCX01860.1"/>
    </source>
</evidence>
<dbReference type="GO" id="GO:0005886">
    <property type="term" value="C:plasma membrane"/>
    <property type="evidence" value="ECO:0007669"/>
    <property type="project" value="UniProtKB-SubCell"/>
</dbReference>
<dbReference type="InterPro" id="IPR004268">
    <property type="entry name" value="MurJ"/>
</dbReference>
<protein>
    <recommendedName>
        <fullName evidence="13">Virulence factor MviN</fullName>
    </recommendedName>
</protein>
<keyword evidence="4" id="KW-0133">Cell shape</keyword>
<gene>
    <name evidence="11" type="ORF">FGM00_17705</name>
</gene>
<name>A0A5B7SYI8_9FLAO</name>
<feature type="transmembrane region" description="Helical" evidence="10">
    <location>
        <begin position="157"/>
        <end position="177"/>
    </location>
</feature>
<feature type="transmembrane region" description="Helical" evidence="10">
    <location>
        <begin position="304"/>
        <end position="327"/>
    </location>
</feature>
<organism evidence="11 12">
    <name type="scientific">Aggregatimonas sangjinii</name>
    <dbReference type="NCBI Taxonomy" id="2583587"/>
    <lineage>
        <taxon>Bacteria</taxon>
        <taxon>Pseudomonadati</taxon>
        <taxon>Bacteroidota</taxon>
        <taxon>Flavobacteriia</taxon>
        <taxon>Flavobacteriales</taxon>
        <taxon>Flavobacteriaceae</taxon>
        <taxon>Aggregatimonas</taxon>
    </lineage>
</organism>
<dbReference type="PANTHER" id="PTHR47019:SF1">
    <property type="entry name" value="LIPID II FLIPPASE MURJ"/>
    <property type="match status" value="1"/>
</dbReference>
<keyword evidence="5" id="KW-0573">Peptidoglycan synthesis</keyword>
<dbReference type="GO" id="GO:0008360">
    <property type="term" value="P:regulation of cell shape"/>
    <property type="evidence" value="ECO:0007669"/>
    <property type="project" value="UniProtKB-KW"/>
</dbReference>
<dbReference type="GO" id="GO:0034204">
    <property type="term" value="P:lipid translocation"/>
    <property type="evidence" value="ECO:0007669"/>
    <property type="project" value="TreeGrafter"/>
</dbReference>
<feature type="transmembrane region" description="Helical" evidence="10">
    <location>
        <begin position="401"/>
        <end position="424"/>
    </location>
</feature>
<dbReference type="PANTHER" id="PTHR47019">
    <property type="entry name" value="LIPID II FLIPPASE MURJ"/>
    <property type="match status" value="1"/>
</dbReference>
<evidence type="ECO:0008006" key="13">
    <source>
        <dbReference type="Google" id="ProtNLM"/>
    </source>
</evidence>
<reference evidence="11 12" key="1">
    <citation type="submission" date="2019-05" db="EMBL/GenBank/DDBJ databases">
        <title>Genome sequencing of F202Z8.</title>
        <authorList>
            <person name="Kwon Y.M."/>
        </authorList>
    </citation>
    <scope>NUCLEOTIDE SEQUENCE [LARGE SCALE GENOMIC DNA]</scope>
    <source>
        <strain evidence="11 12">F202Z8</strain>
    </source>
</reference>
<evidence type="ECO:0000256" key="1">
    <source>
        <dbReference type="ARBA" id="ARBA00004651"/>
    </source>
</evidence>
<dbReference type="GO" id="GO:0015648">
    <property type="term" value="F:lipid-linked peptidoglycan transporter activity"/>
    <property type="evidence" value="ECO:0007669"/>
    <property type="project" value="TreeGrafter"/>
</dbReference>
<dbReference type="KEGG" id="asag:FGM00_17705"/>
<dbReference type="Proteomes" id="UP000310017">
    <property type="component" value="Chromosome"/>
</dbReference>
<dbReference type="PRINTS" id="PR01806">
    <property type="entry name" value="VIRFACTRMVIN"/>
</dbReference>
<evidence type="ECO:0000256" key="2">
    <source>
        <dbReference type="ARBA" id="ARBA00022475"/>
    </source>
</evidence>
<evidence type="ECO:0000256" key="4">
    <source>
        <dbReference type="ARBA" id="ARBA00022960"/>
    </source>
</evidence>
<dbReference type="EMBL" id="CP040710">
    <property type="protein sequence ID" value="QCX01860.1"/>
    <property type="molecule type" value="Genomic_DNA"/>
</dbReference>
<proteinExistence type="inferred from homology"/>
<dbReference type="AlphaFoldDB" id="A0A5B7SYI8"/>
<evidence type="ECO:0000313" key="12">
    <source>
        <dbReference type="Proteomes" id="UP000310017"/>
    </source>
</evidence>
<keyword evidence="2" id="KW-1003">Cell membrane</keyword>
<evidence type="ECO:0000256" key="9">
    <source>
        <dbReference type="ARBA" id="ARBA00061532"/>
    </source>
</evidence>
<evidence type="ECO:0000256" key="6">
    <source>
        <dbReference type="ARBA" id="ARBA00022989"/>
    </source>
</evidence>
<feature type="transmembrane region" description="Helical" evidence="10">
    <location>
        <begin position="87"/>
        <end position="112"/>
    </location>
</feature>
<feature type="transmembrane region" description="Helical" evidence="10">
    <location>
        <begin position="347"/>
        <end position="369"/>
    </location>
</feature>
<feature type="transmembrane region" description="Helical" evidence="10">
    <location>
        <begin position="47"/>
        <end position="66"/>
    </location>
</feature>
<comment type="subcellular location">
    <subcellularLocation>
        <location evidence="1">Cell membrane</location>
        <topology evidence="1">Multi-pass membrane protein</topology>
    </subcellularLocation>
</comment>
<feature type="transmembrane region" description="Helical" evidence="10">
    <location>
        <begin position="260"/>
        <end position="283"/>
    </location>
</feature>
<sequence>MTKSLKKSFGILFLATILSKGVGFMREMVLASKFGASNEFDILLTVFVVPNMIVSLLLYAIPHIIIPRLDLSEKSNQNFYSNFSKQFFWPYVFFLIFILALYNLLFYIYITFFIPTEFQDYRELIINLTIVFSIFAFFSSLFNIFKAVYNAKNEFTLPAFTPLLIHFSVITSVLFMYEEYGVYSFGLGLLFGSVLQILVYVYDLKRKEIAVFFKFSMQYEKVFTSAYIIILAIELLGQSFTLIDRSFISSLPEGHISSLYYAGILNNLPVTILGLTAGTILFPRISLYVQEKRFLELKKVLYKGFLFSLGIAIPFVLLFSFFGKLLITLMFERGAFSSSTSEITSNYLTALSFGLPFIFLHVLLAKLCFALHQEKILLLSTLAAVGIKICLSSVFVSADYYWGLALSTSISFFFNVIMIGSIFYKNRNRLFA</sequence>
<feature type="transmembrane region" description="Helical" evidence="10">
    <location>
        <begin position="222"/>
        <end position="240"/>
    </location>
</feature>
<feature type="transmembrane region" description="Helical" evidence="10">
    <location>
        <begin position="124"/>
        <end position="145"/>
    </location>
</feature>
<dbReference type="Pfam" id="PF03023">
    <property type="entry name" value="MurJ"/>
    <property type="match status" value="1"/>
</dbReference>
<evidence type="ECO:0000256" key="3">
    <source>
        <dbReference type="ARBA" id="ARBA00022692"/>
    </source>
</evidence>
<feature type="transmembrane region" description="Helical" evidence="10">
    <location>
        <begin position="376"/>
        <end position="395"/>
    </location>
</feature>
<keyword evidence="6 10" id="KW-1133">Transmembrane helix</keyword>